<sequence length="745" mass="87059">MFHREYTNSNISYKYTSSTENEDSDSNSRDPGREIIQKNVRNRLQRIANQTKEELDKVLKRVDTTLSNYEYSVQSSLIQHGLPRDDVSNVEYLTDIKELESLLNDSLAKQRYKQRLTIFIVGQTEKVEEKIQLLQQIGQFFIEQKQNFSAKEFYSYDETTETQNETDQALKSFDVKDCFVHVKQLGTQLNEVNEQIIEYLVQTAAAKQQAKGKKKPAQISKEIKEQLSNLQSKLDQANTELDALILNMYKFLYFDRVLGREGVGIRFKMDNSILSNILLYECLSWSLSGTREKIQAADVTDKSKFLSSLALVLNGSARCTAVYVSEADQMVFIARNEPTTTTDERYFDRFFREIRIYTSLCLANDKAIEEAKDQLDSFVFEYNSKKIINYFVGRNSTVIDGLRKIVQWNTNEKCHFIEELRSNKEYYINYPLLTEKIYLIRKNYIEEDYVEFLLRKLGEFLVARDQLFGNQTNPTDHQLILAARHAMILYQSRLFRSILNNSVDTADKGVYYFEKTSAHMRSENLLLQCLLNNKERFGQIFKNISWKLIPPIEQTYNLDVTPKKAFENIFRNLTHSSDQIISNILQKTTCETFYNQYFGKLKTIDEKPIYVGHLHAEILLIDYLLKNNINQTDHSNLVEIGISKISCLLCSSYIAALNEKYHRCFYQSDMTNGKVYTKWIHRDNEDRLIINLINDKLIEKIQHLIKRLCLESDRDDSKKRGDSDIMSTSMEGDEIAEREYRKADP</sequence>
<reference evidence="3" key="1">
    <citation type="submission" date="2021-02" db="EMBL/GenBank/DDBJ databases">
        <authorList>
            <person name="Nowell W R."/>
        </authorList>
    </citation>
    <scope>NUCLEOTIDE SEQUENCE</scope>
</reference>
<feature type="compositionally biased region" description="Basic and acidic residues" evidence="2">
    <location>
        <begin position="735"/>
        <end position="745"/>
    </location>
</feature>
<feature type="region of interest" description="Disordered" evidence="2">
    <location>
        <begin position="1"/>
        <end position="33"/>
    </location>
</feature>
<dbReference type="InterPro" id="IPR027796">
    <property type="entry name" value="OTT_1508_deam-like"/>
</dbReference>
<dbReference type="PANTHER" id="PTHR37915">
    <property type="match status" value="1"/>
</dbReference>
<dbReference type="EMBL" id="CAJOBF010001207">
    <property type="protein sequence ID" value="CAF3925566.1"/>
    <property type="molecule type" value="Genomic_DNA"/>
</dbReference>
<protein>
    <submittedName>
        <fullName evidence="3">Uncharacterized protein</fullName>
    </submittedName>
</protein>
<dbReference type="Pfam" id="PF14441">
    <property type="entry name" value="OTT_1508_deam"/>
    <property type="match status" value="1"/>
</dbReference>
<evidence type="ECO:0000313" key="3">
    <source>
        <dbReference type="EMBL" id="CAF3925566.1"/>
    </source>
</evidence>
<proteinExistence type="predicted"/>
<dbReference type="PANTHER" id="PTHR37915:SF3">
    <property type="match status" value="1"/>
</dbReference>
<gene>
    <name evidence="3" type="ORF">UXM345_LOCUS11887</name>
</gene>
<feature type="coiled-coil region" evidence="1">
    <location>
        <begin position="220"/>
        <end position="247"/>
    </location>
</feature>
<accession>A0A819IY89</accession>
<dbReference type="Proteomes" id="UP000663842">
    <property type="component" value="Unassembled WGS sequence"/>
</dbReference>
<evidence type="ECO:0000313" key="4">
    <source>
        <dbReference type="Proteomes" id="UP000663842"/>
    </source>
</evidence>
<dbReference type="AlphaFoldDB" id="A0A819IY89"/>
<feature type="region of interest" description="Disordered" evidence="2">
    <location>
        <begin position="713"/>
        <end position="745"/>
    </location>
</feature>
<keyword evidence="1" id="KW-0175">Coiled coil</keyword>
<organism evidence="3 4">
    <name type="scientific">Rotaria magnacalcarata</name>
    <dbReference type="NCBI Taxonomy" id="392030"/>
    <lineage>
        <taxon>Eukaryota</taxon>
        <taxon>Metazoa</taxon>
        <taxon>Spiralia</taxon>
        <taxon>Gnathifera</taxon>
        <taxon>Rotifera</taxon>
        <taxon>Eurotatoria</taxon>
        <taxon>Bdelloidea</taxon>
        <taxon>Philodinida</taxon>
        <taxon>Philodinidae</taxon>
        <taxon>Rotaria</taxon>
    </lineage>
</organism>
<feature type="compositionally biased region" description="Basic and acidic residues" evidence="2">
    <location>
        <begin position="713"/>
        <end position="723"/>
    </location>
</feature>
<comment type="caution">
    <text evidence="3">The sequence shown here is derived from an EMBL/GenBank/DDBJ whole genome shotgun (WGS) entry which is preliminary data.</text>
</comment>
<evidence type="ECO:0000256" key="1">
    <source>
        <dbReference type="SAM" id="Coils"/>
    </source>
</evidence>
<name>A0A819IY89_9BILA</name>
<evidence type="ECO:0000256" key="2">
    <source>
        <dbReference type="SAM" id="MobiDB-lite"/>
    </source>
</evidence>